<organism evidence="11">
    <name type="scientific">Iconisemion striatum</name>
    <dbReference type="NCBI Taxonomy" id="60296"/>
    <lineage>
        <taxon>Eukaryota</taxon>
        <taxon>Metazoa</taxon>
        <taxon>Chordata</taxon>
        <taxon>Craniata</taxon>
        <taxon>Vertebrata</taxon>
        <taxon>Euteleostomi</taxon>
        <taxon>Actinopterygii</taxon>
        <taxon>Neopterygii</taxon>
        <taxon>Teleostei</taxon>
        <taxon>Neoteleostei</taxon>
        <taxon>Acanthomorphata</taxon>
        <taxon>Ovalentaria</taxon>
        <taxon>Atherinomorphae</taxon>
        <taxon>Cyprinodontiformes</taxon>
        <taxon>Nothobranchiidae</taxon>
        <taxon>Iconisemion</taxon>
    </lineage>
</organism>
<keyword evidence="4" id="KW-0819">tRNA processing</keyword>
<dbReference type="Pfam" id="PF01980">
    <property type="entry name" value="TrmO_N"/>
    <property type="match status" value="1"/>
</dbReference>
<dbReference type="AlphaFoldDB" id="A0A1A7Z5N4"/>
<name>A0A1A7Z5N4_9TELE</name>
<dbReference type="InterPro" id="IPR040372">
    <property type="entry name" value="YaeB-like"/>
</dbReference>
<dbReference type="FunFam" id="2.40.30.70:FF:000002">
    <property type="entry name" value="tRNA (Adenine(37)-N6)-methyltransferase isoform X1"/>
    <property type="match status" value="1"/>
</dbReference>
<evidence type="ECO:0000256" key="3">
    <source>
        <dbReference type="ARBA" id="ARBA00022691"/>
    </source>
</evidence>
<feature type="compositionally biased region" description="Acidic residues" evidence="9">
    <location>
        <begin position="272"/>
        <end position="282"/>
    </location>
</feature>
<evidence type="ECO:0000256" key="9">
    <source>
        <dbReference type="SAM" id="MobiDB-lite"/>
    </source>
</evidence>
<feature type="region of interest" description="Disordered" evidence="9">
    <location>
        <begin position="243"/>
        <end position="283"/>
    </location>
</feature>
<dbReference type="GO" id="GO:0008033">
    <property type="term" value="P:tRNA processing"/>
    <property type="evidence" value="ECO:0007669"/>
    <property type="project" value="UniProtKB-KW"/>
</dbReference>
<keyword evidence="3" id="KW-0949">S-adenosyl-L-methionine</keyword>
<dbReference type="CDD" id="cd09281">
    <property type="entry name" value="UPF0066"/>
    <property type="match status" value="1"/>
</dbReference>
<comment type="catalytic activity">
    <reaction evidence="6">
        <text>N(6)-L-threonylcarbamoyladenosine(37) in tRNA + S-adenosyl-L-methionine = N(6)-methyl,N(6)-L-threonylcarbamoyladenosine(37) in tRNA + S-adenosyl-L-homocysteine + H(+)</text>
        <dbReference type="Rhea" id="RHEA:70027"/>
        <dbReference type="Rhea" id="RHEA-COMP:10163"/>
        <dbReference type="Rhea" id="RHEA-COMP:17808"/>
        <dbReference type="ChEBI" id="CHEBI:15378"/>
        <dbReference type="ChEBI" id="CHEBI:57856"/>
        <dbReference type="ChEBI" id="CHEBI:59789"/>
        <dbReference type="ChEBI" id="CHEBI:74418"/>
        <dbReference type="ChEBI" id="CHEBI:188470"/>
    </reaction>
    <physiologicalReaction direction="left-to-right" evidence="6">
        <dbReference type="Rhea" id="RHEA:70028"/>
    </physiologicalReaction>
</comment>
<evidence type="ECO:0000256" key="2">
    <source>
        <dbReference type="ARBA" id="ARBA00022679"/>
    </source>
</evidence>
<feature type="domain" description="TsaA-like" evidence="10">
    <location>
        <begin position="109"/>
        <end position="247"/>
    </location>
</feature>
<dbReference type="InterPro" id="IPR023370">
    <property type="entry name" value="TrmO-like_N"/>
</dbReference>
<comment type="similarity">
    <text evidence="5">Belongs to the tRNA methyltransferase O family.</text>
</comment>
<protein>
    <recommendedName>
        <fullName evidence="7">tRNA (adenine(37)-N6)-methyltransferase</fullName>
    </recommendedName>
    <alternativeName>
        <fullName evidence="8">tRNA methyltransferase O</fullName>
    </alternativeName>
</protein>
<dbReference type="Gene3D" id="3.30.2310.10">
    <property type="entry name" value="YaeB-like"/>
    <property type="match status" value="1"/>
</dbReference>
<dbReference type="NCBIfam" id="TIGR00104">
    <property type="entry name" value="tRNA_TsaA"/>
    <property type="match status" value="1"/>
</dbReference>
<dbReference type="FunFam" id="3.30.2310.10:FF:000002">
    <property type="entry name" value="tRNA methyltransferase O"/>
    <property type="match status" value="1"/>
</dbReference>
<evidence type="ECO:0000256" key="7">
    <source>
        <dbReference type="ARBA" id="ARBA00068542"/>
    </source>
</evidence>
<dbReference type="InterPro" id="IPR036414">
    <property type="entry name" value="YaeB_N_sf"/>
</dbReference>
<dbReference type="SUPFAM" id="SSF118196">
    <property type="entry name" value="YaeB-like"/>
    <property type="match status" value="1"/>
</dbReference>
<dbReference type="GO" id="GO:0008168">
    <property type="term" value="F:methyltransferase activity"/>
    <property type="evidence" value="ECO:0007669"/>
    <property type="project" value="UniProtKB-KW"/>
</dbReference>
<dbReference type="PROSITE" id="PS51668">
    <property type="entry name" value="TSAA_2"/>
    <property type="match status" value="1"/>
</dbReference>
<dbReference type="EMBL" id="HADW01004794">
    <property type="protein sequence ID" value="SBP06194.1"/>
    <property type="molecule type" value="Transcribed_RNA"/>
</dbReference>
<reference evidence="11" key="1">
    <citation type="submission" date="2016-05" db="EMBL/GenBank/DDBJ databases">
        <authorList>
            <person name="Lavstsen T."/>
            <person name="Jespersen J.S."/>
        </authorList>
    </citation>
    <scope>NUCLEOTIDE SEQUENCE</scope>
    <source>
        <tissue evidence="11">Brain</tissue>
    </source>
</reference>
<dbReference type="InterPro" id="IPR036413">
    <property type="entry name" value="YaeB-like_sf"/>
</dbReference>
<evidence type="ECO:0000256" key="6">
    <source>
        <dbReference type="ARBA" id="ARBA00051117"/>
    </source>
</evidence>
<dbReference type="EMBL" id="HADX01015895">
    <property type="protein sequence ID" value="SBP38127.1"/>
    <property type="molecule type" value="Transcribed_RNA"/>
</dbReference>
<feature type="compositionally biased region" description="Polar residues" evidence="9">
    <location>
        <begin position="255"/>
        <end position="267"/>
    </location>
</feature>
<sequence>MLTTAGLTAVANQSKLNTGIFIILSSKMSPLCECCCENITRLNQQVSVMRTEIKNLRQMLDSSIRAHRKQLAAVQAAVIKSGFCEDEESRPSPPSSSAHVALEQGSIQTVPIGFISSCFSVKNGTPRQPTICGPSRAELRIQRSVFTNPEHALVGLDQYSHVWIIFLFHKNGHLSYKAKVKPPRLNGQRVGVYSTRSPHRPNALGLTLARLDQIEGDTLHLSDIDMIDGTPVLDIKPFIPEYDSPKARLNPNPQPSDSQTEPVTKETSILDLSEDSDKEDEDRNVVVDGKCLLPQNKSETDVSLTYSASEICRVLEEVKAFVAQDDTSHHDYKSNKQVSECKTAKPSSLTSDHPCYGEQDQAAIASWIRDPPVSCLDVRFTPHAEEQLAQFLPAHRSELCEHERPRFKFLHSSEEAVAAIRGVLSADPRSVYRRTRCRDKLFFFTIDTADITCWFGHGFVEVLQVRPVEQRGATV</sequence>
<evidence type="ECO:0000313" key="11">
    <source>
        <dbReference type="EMBL" id="SBP38127.1"/>
    </source>
</evidence>
<evidence type="ECO:0000256" key="1">
    <source>
        <dbReference type="ARBA" id="ARBA00022603"/>
    </source>
</evidence>
<accession>A0A1A7Z5N4</accession>
<keyword evidence="2" id="KW-0808">Transferase</keyword>
<evidence type="ECO:0000256" key="5">
    <source>
        <dbReference type="ARBA" id="ARBA00033753"/>
    </source>
</evidence>
<dbReference type="PANTHER" id="PTHR12818">
    <property type="entry name" value="TRNA (ADENINE(37)-N6)-METHYLTRANSFERASE"/>
    <property type="match status" value="1"/>
</dbReference>
<evidence type="ECO:0000259" key="10">
    <source>
        <dbReference type="PROSITE" id="PS51668"/>
    </source>
</evidence>
<dbReference type="PANTHER" id="PTHR12818:SF0">
    <property type="entry name" value="TRNA (ADENINE(37)-N6)-METHYLTRANSFERASE"/>
    <property type="match status" value="1"/>
</dbReference>
<evidence type="ECO:0000256" key="4">
    <source>
        <dbReference type="ARBA" id="ARBA00022694"/>
    </source>
</evidence>
<evidence type="ECO:0000256" key="8">
    <source>
        <dbReference type="ARBA" id="ARBA00079732"/>
    </source>
</evidence>
<reference evidence="11" key="2">
    <citation type="submission" date="2016-06" db="EMBL/GenBank/DDBJ databases">
        <title>The genome of a short-lived fish provides insights into sex chromosome evolution and the genetic control of aging.</title>
        <authorList>
            <person name="Reichwald K."/>
            <person name="Felder M."/>
            <person name="Petzold A."/>
            <person name="Koch P."/>
            <person name="Groth M."/>
            <person name="Platzer M."/>
        </authorList>
    </citation>
    <scope>NUCLEOTIDE SEQUENCE</scope>
    <source>
        <tissue evidence="11">Brain</tissue>
    </source>
</reference>
<gene>
    <name evidence="11" type="primary">C1H9ORF156</name>
</gene>
<dbReference type="GO" id="GO:0032259">
    <property type="term" value="P:methylation"/>
    <property type="evidence" value="ECO:0007669"/>
    <property type="project" value="UniProtKB-KW"/>
</dbReference>
<proteinExistence type="inferred from homology"/>
<dbReference type="Gene3D" id="2.40.30.70">
    <property type="entry name" value="YaeB-like"/>
    <property type="match status" value="1"/>
</dbReference>
<keyword evidence="1" id="KW-0489">Methyltransferase</keyword>